<dbReference type="PANTHER" id="PTHR38104">
    <property type="match status" value="1"/>
</dbReference>
<dbReference type="EMBL" id="BMXV01000005">
    <property type="protein sequence ID" value="GGY75888.1"/>
    <property type="molecule type" value="Genomic_DNA"/>
</dbReference>
<keyword evidence="1" id="KW-0812">Transmembrane</keyword>
<feature type="domain" description="Anti sigma-E protein RseA N-terminal" evidence="2">
    <location>
        <begin position="16"/>
        <end position="90"/>
    </location>
</feature>
<dbReference type="RefSeq" id="WP_227712472.1">
    <property type="nucleotide sequence ID" value="NZ_BMXV01000005.1"/>
</dbReference>
<name>A0ABQ3B334_9GAMM</name>
<evidence type="ECO:0000259" key="2">
    <source>
        <dbReference type="Pfam" id="PF03872"/>
    </source>
</evidence>
<dbReference type="SUPFAM" id="SSF89069">
    <property type="entry name" value="N-terminal, cytoplasmic domain of anti-sigmaE factor RseA"/>
    <property type="match status" value="1"/>
</dbReference>
<evidence type="ECO:0000313" key="4">
    <source>
        <dbReference type="Proteomes" id="UP000601597"/>
    </source>
</evidence>
<keyword evidence="1" id="KW-1133">Transmembrane helix</keyword>
<evidence type="ECO:0000256" key="1">
    <source>
        <dbReference type="SAM" id="Phobius"/>
    </source>
</evidence>
<comment type="caution">
    <text evidence="3">The sequence shown here is derived from an EMBL/GenBank/DDBJ whole genome shotgun (WGS) entry which is preliminary data.</text>
</comment>
<dbReference type="Gene3D" id="1.10.10.880">
    <property type="entry name" value="Anti sigma-E protein RseA, N-terminal domain"/>
    <property type="match status" value="1"/>
</dbReference>
<evidence type="ECO:0000313" key="3">
    <source>
        <dbReference type="EMBL" id="GGY75888.1"/>
    </source>
</evidence>
<sequence>MSKTINEVQAMDDRLRETLSAMMDDQADELAVRRVLSHHDQQAVRDQWQRWQRIRDVMHEAPAGHAGLDVREAVSASLDQPAAGDSGHQSAGRRYAPWRWSAVAMIAVGVAIGFGAGSGWDVMSGSGPDTLVPVQAQVPAAAGVPEVTLQGLDPSQREQFSRYLLEHAQNNSMAAGQGAVGYARLTSMSGSGQGY</sequence>
<gene>
    <name evidence="3" type="ORF">GCM10007071_24030</name>
</gene>
<protein>
    <recommendedName>
        <fullName evidence="2">Anti sigma-E protein RseA N-terminal domain-containing protein</fullName>
    </recommendedName>
</protein>
<accession>A0ABQ3B334</accession>
<reference evidence="4" key="1">
    <citation type="journal article" date="2019" name="Int. J. Syst. Evol. Microbiol.">
        <title>The Global Catalogue of Microorganisms (GCM) 10K type strain sequencing project: providing services to taxonomists for standard genome sequencing and annotation.</title>
        <authorList>
            <consortium name="The Broad Institute Genomics Platform"/>
            <consortium name="The Broad Institute Genome Sequencing Center for Infectious Disease"/>
            <person name="Wu L."/>
            <person name="Ma J."/>
        </authorList>
    </citation>
    <scope>NUCLEOTIDE SEQUENCE [LARGE SCALE GENOMIC DNA]</scope>
    <source>
        <strain evidence="4">KCTC 22280</strain>
    </source>
</reference>
<dbReference type="InterPro" id="IPR052383">
    <property type="entry name" value="Anti-sigma-E_RseA-like"/>
</dbReference>
<keyword evidence="1" id="KW-0472">Membrane</keyword>
<dbReference type="Proteomes" id="UP000601597">
    <property type="component" value="Unassembled WGS sequence"/>
</dbReference>
<dbReference type="Pfam" id="PF03872">
    <property type="entry name" value="RseA_N"/>
    <property type="match status" value="1"/>
</dbReference>
<dbReference type="PANTHER" id="PTHR38104:SF1">
    <property type="entry name" value="ANTI-SIGMA-E FACTOR RSEA"/>
    <property type="match status" value="1"/>
</dbReference>
<organism evidence="3 4">
    <name type="scientific">Marinobacter zhanjiangensis</name>
    <dbReference type="NCBI Taxonomy" id="578215"/>
    <lineage>
        <taxon>Bacteria</taxon>
        <taxon>Pseudomonadati</taxon>
        <taxon>Pseudomonadota</taxon>
        <taxon>Gammaproteobacteria</taxon>
        <taxon>Pseudomonadales</taxon>
        <taxon>Marinobacteraceae</taxon>
        <taxon>Marinobacter</taxon>
    </lineage>
</organism>
<dbReference type="InterPro" id="IPR005572">
    <property type="entry name" value="Anti-sigma_E_RseA_N"/>
</dbReference>
<proteinExistence type="predicted"/>
<keyword evidence="4" id="KW-1185">Reference proteome</keyword>
<dbReference type="CDD" id="cd16328">
    <property type="entry name" value="RseA_N"/>
    <property type="match status" value="1"/>
</dbReference>
<dbReference type="InterPro" id="IPR036147">
    <property type="entry name" value="Anti-sigma_E_RseA_N_sf"/>
</dbReference>
<feature type="transmembrane region" description="Helical" evidence="1">
    <location>
        <begin position="100"/>
        <end position="120"/>
    </location>
</feature>